<keyword evidence="5 9" id="KW-0472">Membrane</keyword>
<feature type="transmembrane region" description="Helical" evidence="9">
    <location>
        <begin position="101"/>
        <end position="122"/>
    </location>
</feature>
<comment type="subcellular location">
    <subcellularLocation>
        <location evidence="1">Membrane</location>
        <topology evidence="1">Multi-pass membrane protein</topology>
    </subcellularLocation>
</comment>
<accession>A0A8T2IA54</accession>
<comment type="caution">
    <text evidence="11">The sequence shown here is derived from an EMBL/GenBank/DDBJ whole genome shotgun (WGS) entry which is preliminary data.</text>
</comment>
<dbReference type="Proteomes" id="UP000812440">
    <property type="component" value="Chromosome 8_10"/>
</dbReference>
<feature type="transmembrane region" description="Helical" evidence="9">
    <location>
        <begin position="242"/>
        <end position="266"/>
    </location>
</feature>
<dbReference type="InterPro" id="IPR000826">
    <property type="entry name" value="Formyl_rcpt-rel"/>
</dbReference>
<reference evidence="11" key="1">
    <citation type="thesis" date="2020" institute="ProQuest LLC" country="789 East Eisenhower Parkway, Ann Arbor, MI, USA">
        <title>Comparative Genomics and Chromosome Evolution.</title>
        <authorList>
            <person name="Mudd A.B."/>
        </authorList>
    </citation>
    <scope>NUCLEOTIDE SEQUENCE</scope>
    <source>
        <strain evidence="11">Female2</strain>
        <tissue evidence="11">Blood</tissue>
    </source>
</reference>
<keyword evidence="2 9" id="KW-0812">Transmembrane</keyword>
<evidence type="ECO:0000313" key="12">
    <source>
        <dbReference type="EMBL" id="KAG8447593.1"/>
    </source>
</evidence>
<dbReference type="GO" id="GO:0005886">
    <property type="term" value="C:plasma membrane"/>
    <property type="evidence" value="ECO:0007669"/>
    <property type="project" value="TreeGrafter"/>
</dbReference>
<dbReference type="Gene3D" id="1.20.1070.10">
    <property type="entry name" value="Rhodopsin 7-helix transmembrane proteins"/>
    <property type="match status" value="2"/>
</dbReference>
<evidence type="ECO:0000259" key="10">
    <source>
        <dbReference type="PROSITE" id="PS50262"/>
    </source>
</evidence>
<dbReference type="GO" id="GO:0007204">
    <property type="term" value="P:positive regulation of cytosolic calcium ion concentration"/>
    <property type="evidence" value="ECO:0007669"/>
    <property type="project" value="TreeGrafter"/>
</dbReference>
<dbReference type="PANTHER" id="PTHR24225">
    <property type="entry name" value="CHEMOTACTIC RECEPTOR"/>
    <property type="match status" value="1"/>
</dbReference>
<organism evidence="11 13">
    <name type="scientific">Hymenochirus boettgeri</name>
    <name type="common">Congo dwarf clawed frog</name>
    <dbReference type="NCBI Taxonomy" id="247094"/>
    <lineage>
        <taxon>Eukaryota</taxon>
        <taxon>Metazoa</taxon>
        <taxon>Chordata</taxon>
        <taxon>Craniata</taxon>
        <taxon>Vertebrata</taxon>
        <taxon>Euteleostomi</taxon>
        <taxon>Amphibia</taxon>
        <taxon>Batrachia</taxon>
        <taxon>Anura</taxon>
        <taxon>Pipoidea</taxon>
        <taxon>Pipidae</taxon>
        <taxon>Pipinae</taxon>
        <taxon>Hymenochirus</taxon>
    </lineage>
</organism>
<dbReference type="InterPro" id="IPR000276">
    <property type="entry name" value="GPCR_Rhodpsn"/>
</dbReference>
<sequence>MFPEDPDLAMELKNLTNGTSTIDPATVRCASFIVYVLTCVIGLVGNAVSIFIAGFIVKGQKFKVWFLNLASADFLFLLFLPFYAVAVFKDSWPYGSAMCKLYHFLSTWIMYVSIFIITALNIDRGLSVVQPIWHLRFFSRRLVYWICGALWASAFLLSLPVVFLTDEYDSEGTRQCGIVISKISNDGRRQGDVNVNRYLDPDNLETITVGTIFDIFPDSNELEDEMTAAAWYQMRNIMEGFLIPYILIGYFLPLCIIILFNCFIAYRVKNSQTKKSTRIYKVVIAVILVFFLTWTPVVVACIIYIRALYTLNLYLIHNIIIIMPLLSAIAYSNCCLNPILYALSGRQVRWELKDFIRRKTHL</sequence>
<dbReference type="OrthoDB" id="9899005at2759"/>
<evidence type="ECO:0000256" key="6">
    <source>
        <dbReference type="ARBA" id="ARBA00023170"/>
    </source>
</evidence>
<dbReference type="EMBL" id="JAACNH010006736">
    <property type="protein sequence ID" value="KAG8429479.1"/>
    <property type="molecule type" value="Genomic_DNA"/>
</dbReference>
<dbReference type="GO" id="GO:0006954">
    <property type="term" value="P:inflammatory response"/>
    <property type="evidence" value="ECO:0007669"/>
    <property type="project" value="TreeGrafter"/>
</dbReference>
<comment type="similarity">
    <text evidence="8">Belongs to the chemokine-like receptor (CMKLR) family.</text>
</comment>
<dbReference type="EMBL" id="JAACNH010000003">
    <property type="protein sequence ID" value="KAG8447593.1"/>
    <property type="molecule type" value="Genomic_DNA"/>
</dbReference>
<dbReference type="SUPFAM" id="SSF81321">
    <property type="entry name" value="Family A G protein-coupled receptor-like"/>
    <property type="match status" value="1"/>
</dbReference>
<keyword evidence="13" id="KW-1185">Reference proteome</keyword>
<dbReference type="InterPro" id="IPR017452">
    <property type="entry name" value="GPCR_Rhodpsn_7TM"/>
</dbReference>
<feature type="transmembrane region" description="Helical" evidence="9">
    <location>
        <begin position="64"/>
        <end position="86"/>
    </location>
</feature>
<dbReference type="PANTHER" id="PTHR24225:SF76">
    <property type="entry name" value="CHEMOKINE-LIKE RECEPTOR 1"/>
    <property type="match status" value="1"/>
</dbReference>
<keyword evidence="4" id="KW-0297">G-protein coupled receptor</keyword>
<feature type="transmembrane region" description="Helical" evidence="9">
    <location>
        <begin position="319"/>
        <end position="343"/>
    </location>
</feature>
<evidence type="ECO:0000256" key="7">
    <source>
        <dbReference type="ARBA" id="ARBA00023224"/>
    </source>
</evidence>
<evidence type="ECO:0000256" key="3">
    <source>
        <dbReference type="ARBA" id="ARBA00022989"/>
    </source>
</evidence>
<evidence type="ECO:0000256" key="4">
    <source>
        <dbReference type="ARBA" id="ARBA00023040"/>
    </source>
</evidence>
<proteinExistence type="inferred from homology"/>
<dbReference type="PRINTS" id="PR00237">
    <property type="entry name" value="GPCRRHODOPSN"/>
</dbReference>
<evidence type="ECO:0000256" key="2">
    <source>
        <dbReference type="ARBA" id="ARBA00022692"/>
    </source>
</evidence>
<dbReference type="GO" id="GO:0004875">
    <property type="term" value="F:complement receptor activity"/>
    <property type="evidence" value="ECO:0007669"/>
    <property type="project" value="TreeGrafter"/>
</dbReference>
<dbReference type="PROSITE" id="PS50262">
    <property type="entry name" value="G_PROTEIN_RECEP_F1_2"/>
    <property type="match status" value="1"/>
</dbReference>
<keyword evidence="6" id="KW-0675">Receptor</keyword>
<protein>
    <recommendedName>
        <fullName evidence="10">G-protein coupled receptors family 1 profile domain-containing protein</fullName>
    </recommendedName>
</protein>
<feature type="transmembrane region" description="Helical" evidence="9">
    <location>
        <begin position="142"/>
        <end position="164"/>
    </location>
</feature>
<feature type="domain" description="G-protein coupled receptors family 1 profile" evidence="10">
    <location>
        <begin position="45"/>
        <end position="341"/>
    </location>
</feature>
<dbReference type="Pfam" id="PF00001">
    <property type="entry name" value="7tm_1"/>
    <property type="match status" value="2"/>
</dbReference>
<dbReference type="AlphaFoldDB" id="A0A8T2IA54"/>
<feature type="transmembrane region" description="Helical" evidence="9">
    <location>
        <begin position="278"/>
        <end position="307"/>
    </location>
</feature>
<evidence type="ECO:0000256" key="1">
    <source>
        <dbReference type="ARBA" id="ARBA00004141"/>
    </source>
</evidence>
<gene>
    <name evidence="12" type="ORF">GDO86_014919</name>
    <name evidence="11" type="ORF">GDO86_020092</name>
</gene>
<evidence type="ECO:0000256" key="5">
    <source>
        <dbReference type="ARBA" id="ARBA00023136"/>
    </source>
</evidence>
<evidence type="ECO:0000256" key="8">
    <source>
        <dbReference type="ARBA" id="ARBA00025736"/>
    </source>
</evidence>
<evidence type="ECO:0000313" key="11">
    <source>
        <dbReference type="EMBL" id="KAG8429479.1"/>
    </source>
</evidence>
<keyword evidence="3 9" id="KW-1133">Transmembrane helix</keyword>
<keyword evidence="7" id="KW-0807">Transducer</keyword>
<dbReference type="GO" id="GO:0004930">
    <property type="term" value="F:G protein-coupled receptor activity"/>
    <property type="evidence" value="ECO:0007669"/>
    <property type="project" value="UniProtKB-KW"/>
</dbReference>
<feature type="transmembrane region" description="Helical" evidence="9">
    <location>
        <begin position="32"/>
        <end position="57"/>
    </location>
</feature>
<evidence type="ECO:0000313" key="13">
    <source>
        <dbReference type="Proteomes" id="UP000812440"/>
    </source>
</evidence>
<evidence type="ECO:0000256" key="9">
    <source>
        <dbReference type="SAM" id="Phobius"/>
    </source>
</evidence>
<dbReference type="GO" id="GO:0007200">
    <property type="term" value="P:phospholipase C-activating G protein-coupled receptor signaling pathway"/>
    <property type="evidence" value="ECO:0007669"/>
    <property type="project" value="TreeGrafter"/>
</dbReference>
<name>A0A8T2IA54_9PIPI</name>